<protein>
    <submittedName>
        <fullName evidence="2">Uncharacterized protein</fullName>
    </submittedName>
</protein>
<name>A0AAN6Q5N1_9PEZI</name>
<dbReference type="Proteomes" id="UP001305647">
    <property type="component" value="Unassembled WGS sequence"/>
</dbReference>
<reference evidence="2" key="2">
    <citation type="submission" date="2023-05" db="EMBL/GenBank/DDBJ databases">
        <authorList>
            <consortium name="Lawrence Berkeley National Laboratory"/>
            <person name="Steindorff A."/>
            <person name="Hensen N."/>
            <person name="Bonometti L."/>
            <person name="Westerberg I."/>
            <person name="Brannstrom I.O."/>
            <person name="Guillou S."/>
            <person name="Cros-Aarteil S."/>
            <person name="Calhoun S."/>
            <person name="Haridas S."/>
            <person name="Kuo A."/>
            <person name="Mondo S."/>
            <person name="Pangilinan J."/>
            <person name="Riley R."/>
            <person name="Labutti K."/>
            <person name="Andreopoulos B."/>
            <person name="Lipzen A."/>
            <person name="Chen C."/>
            <person name="Yanf M."/>
            <person name="Daum C."/>
            <person name="Ng V."/>
            <person name="Clum A."/>
            <person name="Ohm R."/>
            <person name="Martin F."/>
            <person name="Silar P."/>
            <person name="Natvig D."/>
            <person name="Lalanne C."/>
            <person name="Gautier V."/>
            <person name="Ament-Velasquez S.L."/>
            <person name="Kruys A."/>
            <person name="Hutchinson M.I."/>
            <person name="Powell A.J."/>
            <person name="Barry K."/>
            <person name="Miller A.N."/>
            <person name="Grigoriev I.V."/>
            <person name="Debuchy R."/>
            <person name="Gladieux P."/>
            <person name="Thoren M.H."/>
            <person name="Johannesson H."/>
        </authorList>
    </citation>
    <scope>NUCLEOTIDE SEQUENCE</scope>
    <source>
        <strain evidence="2">CBS 757.83</strain>
    </source>
</reference>
<feature type="compositionally biased region" description="Basic residues" evidence="1">
    <location>
        <begin position="1"/>
        <end position="13"/>
    </location>
</feature>
<organism evidence="2 3">
    <name type="scientific">Parathielavia hyrcaniae</name>
    <dbReference type="NCBI Taxonomy" id="113614"/>
    <lineage>
        <taxon>Eukaryota</taxon>
        <taxon>Fungi</taxon>
        <taxon>Dikarya</taxon>
        <taxon>Ascomycota</taxon>
        <taxon>Pezizomycotina</taxon>
        <taxon>Sordariomycetes</taxon>
        <taxon>Sordariomycetidae</taxon>
        <taxon>Sordariales</taxon>
        <taxon>Chaetomiaceae</taxon>
        <taxon>Parathielavia</taxon>
    </lineage>
</organism>
<evidence type="ECO:0000256" key="1">
    <source>
        <dbReference type="SAM" id="MobiDB-lite"/>
    </source>
</evidence>
<dbReference type="AlphaFoldDB" id="A0AAN6Q5N1"/>
<reference evidence="2" key="1">
    <citation type="journal article" date="2023" name="Mol. Phylogenet. Evol.">
        <title>Genome-scale phylogeny and comparative genomics of the fungal order Sordariales.</title>
        <authorList>
            <person name="Hensen N."/>
            <person name="Bonometti L."/>
            <person name="Westerberg I."/>
            <person name="Brannstrom I.O."/>
            <person name="Guillou S."/>
            <person name="Cros-Aarteil S."/>
            <person name="Calhoun S."/>
            <person name="Haridas S."/>
            <person name="Kuo A."/>
            <person name="Mondo S."/>
            <person name="Pangilinan J."/>
            <person name="Riley R."/>
            <person name="LaButti K."/>
            <person name="Andreopoulos B."/>
            <person name="Lipzen A."/>
            <person name="Chen C."/>
            <person name="Yan M."/>
            <person name="Daum C."/>
            <person name="Ng V."/>
            <person name="Clum A."/>
            <person name="Steindorff A."/>
            <person name="Ohm R.A."/>
            <person name="Martin F."/>
            <person name="Silar P."/>
            <person name="Natvig D.O."/>
            <person name="Lalanne C."/>
            <person name="Gautier V."/>
            <person name="Ament-Velasquez S.L."/>
            <person name="Kruys A."/>
            <person name="Hutchinson M.I."/>
            <person name="Powell A.J."/>
            <person name="Barry K."/>
            <person name="Miller A.N."/>
            <person name="Grigoriev I.V."/>
            <person name="Debuchy R."/>
            <person name="Gladieux P."/>
            <person name="Hiltunen Thoren M."/>
            <person name="Johannesson H."/>
        </authorList>
    </citation>
    <scope>NUCLEOTIDE SEQUENCE</scope>
    <source>
        <strain evidence="2">CBS 757.83</strain>
    </source>
</reference>
<evidence type="ECO:0000313" key="2">
    <source>
        <dbReference type="EMBL" id="KAK4104003.1"/>
    </source>
</evidence>
<accession>A0AAN6Q5N1</accession>
<sequence>MRGGARKWGRRKNTPTGKGPESTLGISRRCMVAASGQEPEFSLVGHVSASPLPQRLLVSACPPPCVR</sequence>
<evidence type="ECO:0000313" key="3">
    <source>
        <dbReference type="Proteomes" id="UP001305647"/>
    </source>
</evidence>
<feature type="region of interest" description="Disordered" evidence="1">
    <location>
        <begin position="1"/>
        <end position="26"/>
    </location>
</feature>
<gene>
    <name evidence="2" type="ORF">N658DRAFT_238812</name>
</gene>
<comment type="caution">
    <text evidence="2">The sequence shown here is derived from an EMBL/GenBank/DDBJ whole genome shotgun (WGS) entry which is preliminary data.</text>
</comment>
<keyword evidence="3" id="KW-1185">Reference proteome</keyword>
<dbReference type="EMBL" id="MU863627">
    <property type="protein sequence ID" value="KAK4104003.1"/>
    <property type="molecule type" value="Genomic_DNA"/>
</dbReference>
<proteinExistence type="predicted"/>